<organism evidence="6 7">
    <name type="scientific">Streptomyces albospinus</name>
    <dbReference type="NCBI Taxonomy" id="285515"/>
    <lineage>
        <taxon>Bacteria</taxon>
        <taxon>Bacillati</taxon>
        <taxon>Actinomycetota</taxon>
        <taxon>Actinomycetes</taxon>
        <taxon>Kitasatosporales</taxon>
        <taxon>Streptomycetaceae</taxon>
        <taxon>Streptomyces</taxon>
    </lineage>
</organism>
<evidence type="ECO:0000256" key="1">
    <source>
        <dbReference type="ARBA" id="ARBA00008467"/>
    </source>
</evidence>
<evidence type="ECO:0000256" key="4">
    <source>
        <dbReference type="RuleBase" id="RU003694"/>
    </source>
</evidence>
<dbReference type="NCBIfam" id="NF005589">
    <property type="entry name" value="PRK07314.1"/>
    <property type="match status" value="1"/>
</dbReference>
<reference evidence="7" key="1">
    <citation type="journal article" date="2019" name="Int. J. Syst. Evol. Microbiol.">
        <title>The Global Catalogue of Microorganisms (GCM) 10K type strain sequencing project: providing services to taxonomists for standard genome sequencing and annotation.</title>
        <authorList>
            <consortium name="The Broad Institute Genomics Platform"/>
            <consortium name="The Broad Institute Genome Sequencing Center for Infectious Disease"/>
            <person name="Wu L."/>
            <person name="Ma J."/>
        </authorList>
    </citation>
    <scope>NUCLEOTIDE SEQUENCE [LARGE SCALE GENOMIC DNA]</scope>
    <source>
        <strain evidence="7">JCM 3399</strain>
    </source>
</reference>
<feature type="domain" description="Ketosynthase family 3 (KS3)" evidence="5">
    <location>
        <begin position="1"/>
        <end position="400"/>
    </location>
</feature>
<keyword evidence="2 4" id="KW-0808">Transferase</keyword>
<dbReference type="PROSITE" id="PS52004">
    <property type="entry name" value="KS3_2"/>
    <property type="match status" value="1"/>
</dbReference>
<comment type="caution">
    <text evidence="6">The sequence shown here is derived from an EMBL/GenBank/DDBJ whole genome shotgun (WGS) entry which is preliminary data.</text>
</comment>
<evidence type="ECO:0000256" key="3">
    <source>
        <dbReference type="ARBA" id="ARBA00023315"/>
    </source>
</evidence>
<comment type="similarity">
    <text evidence="1 4">Belongs to the thiolase-like superfamily. Beta-ketoacyl-ACP synthases family.</text>
</comment>
<dbReference type="Proteomes" id="UP000654471">
    <property type="component" value="Unassembled WGS sequence"/>
</dbReference>
<dbReference type="SUPFAM" id="SSF53901">
    <property type="entry name" value="Thiolase-like"/>
    <property type="match status" value="2"/>
</dbReference>
<dbReference type="PANTHER" id="PTHR11712:SF347">
    <property type="entry name" value="BETA KETOACYL-ACYL CARRIER PROTEIN SYNTHASE"/>
    <property type="match status" value="1"/>
</dbReference>
<sequence>MVTGLGLVTPAGIGTKATWERVCSAVPAAAVDPELHGLPVDFSCRVPGYESRRYLRVAGARRLGRFTQFALTAAYEAVEDAALQPGRWAGERVAVVVGNGAGDMATIEAQQLHLAHNGADLVSPLTLPVYLPNMVAGQLAIALHARGPSLQVSTACASGATAIGLAAQLLHSHSCDIAIAGGTEAVVTRLCASAFANMGVLSRRRDDPAAAGRPFDVDRDGFVLGEGAGILVLERAEDARTRGVRGHATLVGYGTATDAHHPVAPDPAATAFTQAIRQALGQAQAAPRDVDHVNAHGTGTPLNDQAEARALTALLGPRASVTSTKGVTGHLLGAAGAVEAALTVLTVAHRTAPPTANLHHPDPGIDVDFVTGRPRRQPIELALSTSMGFGGHNAVLAFRPAPSTGAPA</sequence>
<gene>
    <name evidence="6" type="ORF">GCM10010211_33220</name>
</gene>
<dbReference type="InterPro" id="IPR014030">
    <property type="entry name" value="Ketoacyl_synth_N"/>
</dbReference>
<evidence type="ECO:0000256" key="2">
    <source>
        <dbReference type="ARBA" id="ARBA00022679"/>
    </source>
</evidence>
<accession>A0ABQ2V5Z8</accession>
<keyword evidence="7" id="KW-1185">Reference proteome</keyword>
<dbReference type="InterPro" id="IPR020841">
    <property type="entry name" value="PKS_Beta-ketoAc_synthase_dom"/>
</dbReference>
<dbReference type="InterPro" id="IPR000794">
    <property type="entry name" value="Beta-ketoacyl_synthase"/>
</dbReference>
<evidence type="ECO:0000259" key="5">
    <source>
        <dbReference type="PROSITE" id="PS52004"/>
    </source>
</evidence>
<dbReference type="Pfam" id="PF00109">
    <property type="entry name" value="ketoacyl-synt"/>
    <property type="match status" value="1"/>
</dbReference>
<dbReference type="Gene3D" id="3.40.47.10">
    <property type="match status" value="2"/>
</dbReference>
<dbReference type="Pfam" id="PF02801">
    <property type="entry name" value="Ketoacyl-synt_C"/>
    <property type="match status" value="1"/>
</dbReference>
<dbReference type="InterPro" id="IPR014031">
    <property type="entry name" value="Ketoacyl_synth_C"/>
</dbReference>
<dbReference type="CDD" id="cd00834">
    <property type="entry name" value="KAS_I_II"/>
    <property type="match status" value="1"/>
</dbReference>
<name>A0ABQ2V5Z8_9ACTN</name>
<dbReference type="InterPro" id="IPR016039">
    <property type="entry name" value="Thiolase-like"/>
</dbReference>
<dbReference type="EMBL" id="BMRP01000010">
    <property type="protein sequence ID" value="GGU65440.1"/>
    <property type="molecule type" value="Genomic_DNA"/>
</dbReference>
<dbReference type="PANTHER" id="PTHR11712">
    <property type="entry name" value="POLYKETIDE SYNTHASE-RELATED"/>
    <property type="match status" value="1"/>
</dbReference>
<dbReference type="PROSITE" id="PS00606">
    <property type="entry name" value="KS3_1"/>
    <property type="match status" value="1"/>
</dbReference>
<evidence type="ECO:0000313" key="6">
    <source>
        <dbReference type="EMBL" id="GGU65440.1"/>
    </source>
</evidence>
<dbReference type="InterPro" id="IPR018201">
    <property type="entry name" value="Ketoacyl_synth_AS"/>
</dbReference>
<dbReference type="SMART" id="SM00825">
    <property type="entry name" value="PKS_KS"/>
    <property type="match status" value="1"/>
</dbReference>
<protein>
    <submittedName>
        <fullName evidence="6">3-oxoacyl-ACP synthase</fullName>
    </submittedName>
</protein>
<proteinExistence type="inferred from homology"/>
<keyword evidence="3" id="KW-0012">Acyltransferase</keyword>
<evidence type="ECO:0000313" key="7">
    <source>
        <dbReference type="Proteomes" id="UP000654471"/>
    </source>
</evidence>